<protein>
    <submittedName>
        <fullName evidence="1">Uncharacterized protein</fullName>
    </submittedName>
</protein>
<keyword evidence="2" id="KW-1185">Reference proteome</keyword>
<name>A0ACC0CR24_9PEZI</name>
<evidence type="ECO:0000313" key="1">
    <source>
        <dbReference type="EMBL" id="KAI6082860.1"/>
    </source>
</evidence>
<accession>A0ACC0CR24</accession>
<reference evidence="1 2" key="1">
    <citation type="journal article" date="2022" name="New Phytol.">
        <title>Ecological generalism drives hyperdiversity of secondary metabolite gene clusters in xylarialean endophytes.</title>
        <authorList>
            <person name="Franco M.E.E."/>
            <person name="Wisecaver J.H."/>
            <person name="Arnold A.E."/>
            <person name="Ju Y.M."/>
            <person name="Slot J.C."/>
            <person name="Ahrendt S."/>
            <person name="Moore L.P."/>
            <person name="Eastman K.E."/>
            <person name="Scott K."/>
            <person name="Konkel Z."/>
            <person name="Mondo S.J."/>
            <person name="Kuo A."/>
            <person name="Hayes R.D."/>
            <person name="Haridas S."/>
            <person name="Andreopoulos B."/>
            <person name="Riley R."/>
            <person name="LaButti K."/>
            <person name="Pangilinan J."/>
            <person name="Lipzen A."/>
            <person name="Amirebrahimi M."/>
            <person name="Yan J."/>
            <person name="Adam C."/>
            <person name="Keymanesh K."/>
            <person name="Ng V."/>
            <person name="Louie K."/>
            <person name="Northen T."/>
            <person name="Drula E."/>
            <person name="Henrissat B."/>
            <person name="Hsieh H.M."/>
            <person name="Youens-Clark K."/>
            <person name="Lutzoni F."/>
            <person name="Miadlikowska J."/>
            <person name="Eastwood D.C."/>
            <person name="Hamelin R.C."/>
            <person name="Grigoriev I.V."/>
            <person name="U'Ren J.M."/>
        </authorList>
    </citation>
    <scope>NUCLEOTIDE SEQUENCE [LARGE SCALE GENOMIC DNA]</scope>
    <source>
        <strain evidence="1 2">ER1909</strain>
    </source>
</reference>
<sequence length="192" mass="21087">MSDASSALPDGYTVVSFSMSGAIHPGGENLTFNGTLPNIFAQIQSIKPDFAWDDFQPATNPTREEEGKDPSECLRLEIICNIPNVASGNRWYALSGYDYLKMIDQPCAIDGGPRKCVVLFCFDGTTIWLCNDNEQRISYSCAYLADYVLDLIGDLDCSDADGSPTPHWTEMQGQAFDSSNYNIIIGKDDCPP</sequence>
<dbReference type="EMBL" id="MU394362">
    <property type="protein sequence ID" value="KAI6082860.1"/>
    <property type="molecule type" value="Genomic_DNA"/>
</dbReference>
<comment type="caution">
    <text evidence="1">The sequence shown here is derived from an EMBL/GenBank/DDBJ whole genome shotgun (WGS) entry which is preliminary data.</text>
</comment>
<dbReference type="Proteomes" id="UP001497680">
    <property type="component" value="Unassembled WGS sequence"/>
</dbReference>
<gene>
    <name evidence="1" type="ORF">F4821DRAFT_263540</name>
</gene>
<proteinExistence type="predicted"/>
<organism evidence="1 2">
    <name type="scientific">Hypoxylon rubiginosum</name>
    <dbReference type="NCBI Taxonomy" id="110542"/>
    <lineage>
        <taxon>Eukaryota</taxon>
        <taxon>Fungi</taxon>
        <taxon>Dikarya</taxon>
        <taxon>Ascomycota</taxon>
        <taxon>Pezizomycotina</taxon>
        <taxon>Sordariomycetes</taxon>
        <taxon>Xylariomycetidae</taxon>
        <taxon>Xylariales</taxon>
        <taxon>Hypoxylaceae</taxon>
        <taxon>Hypoxylon</taxon>
    </lineage>
</organism>
<evidence type="ECO:0000313" key="2">
    <source>
        <dbReference type="Proteomes" id="UP001497680"/>
    </source>
</evidence>